<comment type="caution">
    <text evidence="5">The sequence shown here is derived from an EMBL/GenBank/DDBJ whole genome shotgun (WGS) entry which is preliminary data.</text>
</comment>
<dbReference type="InterPro" id="IPR057601">
    <property type="entry name" value="Oar-like_b-barrel"/>
</dbReference>
<dbReference type="GO" id="GO:0009279">
    <property type="term" value="C:cell outer membrane"/>
    <property type="evidence" value="ECO:0007669"/>
    <property type="project" value="UniProtKB-SubCell"/>
</dbReference>
<evidence type="ECO:0000256" key="2">
    <source>
        <dbReference type="ARBA" id="ARBA00023136"/>
    </source>
</evidence>
<dbReference type="SUPFAM" id="SSF49464">
    <property type="entry name" value="Carboxypeptidase regulatory domain-like"/>
    <property type="match status" value="1"/>
</dbReference>
<dbReference type="InterPro" id="IPR036942">
    <property type="entry name" value="Beta-barrel_TonB_sf"/>
</dbReference>
<proteinExistence type="predicted"/>
<dbReference type="AlphaFoldDB" id="A0A4Q7Z232"/>
<keyword evidence="5" id="KW-0378">Hydrolase</keyword>
<sequence>MKSQINSCHRLAGSNSLSASLRGMLLILSALALITSTVMCFGQGVTGRIQGTVQDGTGAVVPKATITVTNQDTGVSSRYTSGSQGEFIANLLSPGNYKIEVAAAGFRTTVSTGNVVTVDNATRADVILQLGATTESVQVTGDNPLVDTTSSSMGEVLNTRDISSLPLNGRVFSQLVQTVPGSVATGFGSAPEAAAGAGASGSITASVNGMPWGGTTYTLDGVSNMELLNAFINITPALDSIQEIKISTNNAEATVGTYGGAQVNAFLKSGTNAFHGSAYEFFRSDSLNAIQWQAVTKAPYRANQFGGSLGGPIIRNKAFFFVDYQGLLLNNGIAYNLTVPTDLMKQGSFLTSQFPTLYDPSTGNPFPIVTTSQGPAYQVPSSRLDPTAAKMVAGANIWPEATTQNSINQNYKANTSETDNNHQFDIKVDYQLPNGDHLFARESYQRRDLTAPSPGTRFIQINDVNALSRNHNIAVGYDHTFSPSATNELRFGFNRFYTKDFGNDFQTNENSALGIPNGNNSAFPGASGLAIFNISNVAATGSQDWTNSHRITNVYQITDNFTKVLGKHTITVGEDYRRLQASLTNANASQNGSFSYNADYTSSCTGRPNCTSSTGGNAFASFLLGLPSSLYRGFVDTDPATRANLAGVYGQDEYHVSKSLTLNLALRWDVITQAVDKFNRQSNFNLSTGLLDIASSSNRAPNVNNYYGNFAPRVGFSYSPNNGRTAVRGAFGMTTFPGNFGAIGGNLERNFPFFQQYYVNQQLAYTPFWHVNTNGLPGFVPISTAAPVTPQPNSSVTLIPQNFRPDNAYAWNLGVQQQLTASSSFSLSYVATRGVHLYRDYNINTPAPGPGDLTTRRPYYGIAPGVTSINYATSDGLSIYHSLQAELKKNFSHGLQGRISYTWSKEIDDQNVFYPQHDNLNRAVGTSQAPNVPQNFIASVVYQLPFGHGRQWLAGSSRPVDLLLGGWQLSTITILQSGQPLTFGISNDNLNSGFSNRANLACPSIRKIGKTSEWFDTTCLTTPALYQLGNSGVGKVLGPSYRNSDVSLSKSVKIHESMAASFQVDAFNLTNTPHYANPNTTCCTAQNPSFGQITSTNGTPRDIQLGGRFTF</sequence>
<protein>
    <submittedName>
        <fullName evidence="5">Carboxypeptidase family protein</fullName>
    </submittedName>
</protein>
<dbReference type="OrthoDB" id="97893at2"/>
<evidence type="ECO:0000313" key="5">
    <source>
        <dbReference type="EMBL" id="RZU43605.1"/>
    </source>
</evidence>
<dbReference type="Gene3D" id="2.40.170.20">
    <property type="entry name" value="TonB-dependent receptor, beta-barrel domain"/>
    <property type="match status" value="1"/>
</dbReference>
<dbReference type="InterPro" id="IPR010917">
    <property type="entry name" value="TonB_rcpt_CS"/>
</dbReference>
<reference evidence="5 6" key="1">
    <citation type="submission" date="2019-02" db="EMBL/GenBank/DDBJ databases">
        <title>Genomic Encyclopedia of Archaeal and Bacterial Type Strains, Phase II (KMG-II): from individual species to whole genera.</title>
        <authorList>
            <person name="Goeker M."/>
        </authorList>
    </citation>
    <scope>NUCLEOTIDE SEQUENCE [LARGE SCALE GENOMIC DNA]</scope>
    <source>
        <strain evidence="5 6">DSM 18101</strain>
    </source>
</reference>
<dbReference type="Pfam" id="PF13620">
    <property type="entry name" value="CarboxypepD_reg"/>
    <property type="match status" value="1"/>
</dbReference>
<keyword evidence="3" id="KW-0998">Cell outer membrane</keyword>
<dbReference type="Proteomes" id="UP000292958">
    <property type="component" value="Unassembled WGS sequence"/>
</dbReference>
<evidence type="ECO:0000313" key="6">
    <source>
        <dbReference type="Proteomes" id="UP000292958"/>
    </source>
</evidence>
<evidence type="ECO:0000256" key="1">
    <source>
        <dbReference type="ARBA" id="ARBA00004442"/>
    </source>
</evidence>
<keyword evidence="2" id="KW-0472">Membrane</keyword>
<dbReference type="EMBL" id="SHKW01000001">
    <property type="protein sequence ID" value="RZU43605.1"/>
    <property type="molecule type" value="Genomic_DNA"/>
</dbReference>
<accession>A0A4Q7Z232</accession>
<evidence type="ECO:0000259" key="4">
    <source>
        <dbReference type="Pfam" id="PF25183"/>
    </source>
</evidence>
<keyword evidence="6" id="KW-1185">Reference proteome</keyword>
<comment type="subcellular location">
    <subcellularLocation>
        <location evidence="1">Cell outer membrane</location>
    </subcellularLocation>
</comment>
<name>A0A4Q7Z232_9BACT</name>
<evidence type="ECO:0000256" key="3">
    <source>
        <dbReference type="ARBA" id="ARBA00023237"/>
    </source>
</evidence>
<dbReference type="GO" id="GO:0004180">
    <property type="term" value="F:carboxypeptidase activity"/>
    <property type="evidence" value="ECO:0007669"/>
    <property type="project" value="UniProtKB-KW"/>
</dbReference>
<feature type="domain" description="TonB-dependent transporter Oar-like beta-barrel" evidence="4">
    <location>
        <begin position="267"/>
        <end position="1104"/>
    </location>
</feature>
<gene>
    <name evidence="5" type="ORF">BDD14_5281</name>
</gene>
<organism evidence="5 6">
    <name type="scientific">Edaphobacter modestus</name>
    <dbReference type="NCBI Taxonomy" id="388466"/>
    <lineage>
        <taxon>Bacteria</taxon>
        <taxon>Pseudomonadati</taxon>
        <taxon>Acidobacteriota</taxon>
        <taxon>Terriglobia</taxon>
        <taxon>Terriglobales</taxon>
        <taxon>Acidobacteriaceae</taxon>
        <taxon>Edaphobacter</taxon>
    </lineage>
</organism>
<dbReference type="SUPFAM" id="SSF56935">
    <property type="entry name" value="Porins"/>
    <property type="match status" value="1"/>
</dbReference>
<dbReference type="Gene3D" id="2.60.40.1120">
    <property type="entry name" value="Carboxypeptidase-like, regulatory domain"/>
    <property type="match status" value="1"/>
</dbReference>
<keyword evidence="5" id="KW-0121">Carboxypeptidase</keyword>
<dbReference type="PROSITE" id="PS01156">
    <property type="entry name" value="TONB_DEPENDENT_REC_2"/>
    <property type="match status" value="1"/>
</dbReference>
<dbReference type="Pfam" id="PF25183">
    <property type="entry name" value="OMP_b-brl_4"/>
    <property type="match status" value="1"/>
</dbReference>
<dbReference type="InterPro" id="IPR008969">
    <property type="entry name" value="CarboxyPept-like_regulatory"/>
</dbReference>
<keyword evidence="5" id="KW-0645">Protease</keyword>